<dbReference type="RefSeq" id="WP_351977659.1">
    <property type="nucleotide sequence ID" value="NZ_JBEPBX010000023.1"/>
</dbReference>
<reference evidence="2 3" key="1">
    <citation type="submission" date="2024-06" db="EMBL/GenBank/DDBJ databases">
        <title>The Natural Products Discovery Center: Release of the First 8490 Sequenced Strains for Exploring Actinobacteria Biosynthetic Diversity.</title>
        <authorList>
            <person name="Kalkreuter E."/>
            <person name="Kautsar S.A."/>
            <person name="Yang D."/>
            <person name="Bader C.D."/>
            <person name="Teijaro C.N."/>
            <person name="Fluegel L."/>
            <person name="Davis C.M."/>
            <person name="Simpson J.R."/>
            <person name="Lauterbach L."/>
            <person name="Steele A.D."/>
            <person name="Gui C."/>
            <person name="Meng S."/>
            <person name="Li G."/>
            <person name="Viehrig K."/>
            <person name="Ye F."/>
            <person name="Su P."/>
            <person name="Kiefer A.F."/>
            <person name="Nichols A."/>
            <person name="Cepeda A.J."/>
            <person name="Yan W."/>
            <person name="Fan B."/>
            <person name="Jiang Y."/>
            <person name="Adhikari A."/>
            <person name="Zheng C.-J."/>
            <person name="Schuster L."/>
            <person name="Cowan T.M."/>
            <person name="Smanski M.J."/>
            <person name="Chevrette M.G."/>
            <person name="De Carvalho L.P.S."/>
            <person name="Shen B."/>
        </authorList>
    </citation>
    <scope>NUCLEOTIDE SEQUENCE [LARGE SCALE GENOMIC DNA]</scope>
    <source>
        <strain evidence="2 3">NPDC000837</strain>
    </source>
</reference>
<accession>A0ABV1UZS3</accession>
<evidence type="ECO:0000256" key="1">
    <source>
        <dbReference type="SAM" id="MobiDB-lite"/>
    </source>
</evidence>
<sequence length="155" mass="17138">MSNERADGIPMWVWMDGSGNDAVSFERPADVRAVEVWAPMPDRAGAIAGVITMALRNACDPRQRPRRYCVDAWLWVEDGLTAVSFDPIPDSPALSVRLPDDTSLLQELRAVFLARIARSLPWEPVKIDRRDQGLPSNSSSIRAFPGGLPGLGKRR</sequence>
<protein>
    <submittedName>
        <fullName evidence="2">Uncharacterized protein</fullName>
    </submittedName>
</protein>
<keyword evidence="3" id="KW-1185">Reference proteome</keyword>
<proteinExistence type="predicted"/>
<gene>
    <name evidence="2" type="ORF">ABT276_23510</name>
</gene>
<dbReference type="Proteomes" id="UP001445472">
    <property type="component" value="Unassembled WGS sequence"/>
</dbReference>
<organism evidence="2 3">
    <name type="scientific">Streptomyces xantholiticus</name>
    <dbReference type="NCBI Taxonomy" id="68285"/>
    <lineage>
        <taxon>Bacteria</taxon>
        <taxon>Bacillati</taxon>
        <taxon>Actinomycetota</taxon>
        <taxon>Actinomycetes</taxon>
        <taxon>Kitasatosporales</taxon>
        <taxon>Streptomycetaceae</taxon>
        <taxon>Streptomyces</taxon>
    </lineage>
</organism>
<name>A0ABV1UZS3_9ACTN</name>
<evidence type="ECO:0000313" key="2">
    <source>
        <dbReference type="EMBL" id="MER6616283.1"/>
    </source>
</evidence>
<feature type="region of interest" description="Disordered" evidence="1">
    <location>
        <begin position="128"/>
        <end position="155"/>
    </location>
</feature>
<evidence type="ECO:0000313" key="3">
    <source>
        <dbReference type="Proteomes" id="UP001445472"/>
    </source>
</evidence>
<comment type="caution">
    <text evidence="2">The sequence shown here is derived from an EMBL/GenBank/DDBJ whole genome shotgun (WGS) entry which is preliminary data.</text>
</comment>
<dbReference type="EMBL" id="JBEPBX010000023">
    <property type="protein sequence ID" value="MER6616283.1"/>
    <property type="molecule type" value="Genomic_DNA"/>
</dbReference>